<reference evidence="2 3" key="1">
    <citation type="submission" date="2024-10" db="EMBL/GenBank/DDBJ databases">
        <authorList>
            <person name="Kim D."/>
        </authorList>
    </citation>
    <scope>NUCLEOTIDE SEQUENCE [LARGE SCALE GENOMIC DNA]</scope>
    <source>
        <strain evidence="2">Taebaek</strain>
    </source>
</reference>
<feature type="chain" id="PRO_5044811943" description="Secreted protein" evidence="1">
    <location>
        <begin position="22"/>
        <end position="69"/>
    </location>
</feature>
<evidence type="ECO:0000313" key="3">
    <source>
        <dbReference type="Proteomes" id="UP001620645"/>
    </source>
</evidence>
<comment type="caution">
    <text evidence="2">The sequence shown here is derived from an EMBL/GenBank/DDBJ whole genome shotgun (WGS) entry which is preliminary data.</text>
</comment>
<keyword evidence="3" id="KW-1185">Reference proteome</keyword>
<protein>
    <recommendedName>
        <fullName evidence="4">Secreted protein</fullName>
    </recommendedName>
</protein>
<gene>
    <name evidence="2" type="ORF">niasHS_006069</name>
</gene>
<dbReference type="AlphaFoldDB" id="A0ABD2JW33"/>
<feature type="signal peptide" evidence="1">
    <location>
        <begin position="1"/>
        <end position="21"/>
    </location>
</feature>
<accession>A0ABD2JW33</accession>
<proteinExistence type="predicted"/>
<organism evidence="2 3">
    <name type="scientific">Heterodera schachtii</name>
    <name type="common">Sugarbeet cyst nematode worm</name>
    <name type="synonym">Tylenchus schachtii</name>
    <dbReference type="NCBI Taxonomy" id="97005"/>
    <lineage>
        <taxon>Eukaryota</taxon>
        <taxon>Metazoa</taxon>
        <taxon>Ecdysozoa</taxon>
        <taxon>Nematoda</taxon>
        <taxon>Chromadorea</taxon>
        <taxon>Rhabditida</taxon>
        <taxon>Tylenchina</taxon>
        <taxon>Tylenchomorpha</taxon>
        <taxon>Tylenchoidea</taxon>
        <taxon>Heteroderidae</taxon>
        <taxon>Heteroderinae</taxon>
        <taxon>Heterodera</taxon>
    </lineage>
</organism>
<sequence>MRPSLFFVVALFAIIAIGTLSLVDENDPQDVNRFFGATCPPDSSAQIIPNSASADTVANSASASADIHP</sequence>
<keyword evidence="1" id="KW-0732">Signal</keyword>
<evidence type="ECO:0000256" key="1">
    <source>
        <dbReference type="SAM" id="SignalP"/>
    </source>
</evidence>
<evidence type="ECO:0000313" key="2">
    <source>
        <dbReference type="EMBL" id="KAL3094774.1"/>
    </source>
</evidence>
<name>A0ABD2JW33_HETSC</name>
<dbReference type="Proteomes" id="UP001620645">
    <property type="component" value="Unassembled WGS sequence"/>
</dbReference>
<dbReference type="EMBL" id="JBICCN010000086">
    <property type="protein sequence ID" value="KAL3094774.1"/>
    <property type="molecule type" value="Genomic_DNA"/>
</dbReference>
<evidence type="ECO:0008006" key="4">
    <source>
        <dbReference type="Google" id="ProtNLM"/>
    </source>
</evidence>